<proteinExistence type="predicted"/>
<sequence>MTRETDSILPAKQITALAASLALRPYRVSSYFFLDQPKGEPHRSRSNETLAEALPHPGVLSFWDVLPHSQMSPSRGDPRASGFSDRPRAKRPIRRRPRLLLVARGHGRHCNQLYLRQ</sequence>
<evidence type="ECO:0000313" key="3">
    <source>
        <dbReference type="Proteomes" id="UP001295794"/>
    </source>
</evidence>
<evidence type="ECO:0000256" key="1">
    <source>
        <dbReference type="SAM" id="MobiDB-lite"/>
    </source>
</evidence>
<dbReference type="Proteomes" id="UP001295794">
    <property type="component" value="Unassembled WGS sequence"/>
</dbReference>
<accession>A0AAD2K8M7</accession>
<feature type="region of interest" description="Disordered" evidence="1">
    <location>
        <begin position="70"/>
        <end position="97"/>
    </location>
</feature>
<keyword evidence="3" id="KW-1185">Reference proteome</keyword>
<evidence type="ECO:0000313" key="2">
    <source>
        <dbReference type="EMBL" id="CAK5283451.1"/>
    </source>
</evidence>
<feature type="compositionally biased region" description="Basic residues" evidence="1">
    <location>
        <begin position="88"/>
        <end position="97"/>
    </location>
</feature>
<name>A0AAD2K8M7_9AGAR</name>
<dbReference type="EMBL" id="CAVNYO010000466">
    <property type="protein sequence ID" value="CAK5283451.1"/>
    <property type="molecule type" value="Genomic_DNA"/>
</dbReference>
<protein>
    <submittedName>
        <fullName evidence="2">Uncharacterized protein</fullName>
    </submittedName>
</protein>
<reference evidence="2" key="1">
    <citation type="submission" date="2023-11" db="EMBL/GenBank/DDBJ databases">
        <authorList>
            <person name="De Vega J J."/>
            <person name="De Vega J J."/>
        </authorList>
    </citation>
    <scope>NUCLEOTIDE SEQUENCE</scope>
</reference>
<gene>
    <name evidence="2" type="ORF">MYCIT1_LOCUS35982</name>
</gene>
<dbReference type="AlphaFoldDB" id="A0AAD2K8M7"/>
<organism evidence="2 3">
    <name type="scientific">Mycena citricolor</name>
    <dbReference type="NCBI Taxonomy" id="2018698"/>
    <lineage>
        <taxon>Eukaryota</taxon>
        <taxon>Fungi</taxon>
        <taxon>Dikarya</taxon>
        <taxon>Basidiomycota</taxon>
        <taxon>Agaricomycotina</taxon>
        <taxon>Agaricomycetes</taxon>
        <taxon>Agaricomycetidae</taxon>
        <taxon>Agaricales</taxon>
        <taxon>Marasmiineae</taxon>
        <taxon>Mycenaceae</taxon>
        <taxon>Mycena</taxon>
    </lineage>
</organism>
<comment type="caution">
    <text evidence="2">The sequence shown here is derived from an EMBL/GenBank/DDBJ whole genome shotgun (WGS) entry which is preliminary data.</text>
</comment>